<dbReference type="Proteomes" id="UP000095287">
    <property type="component" value="Unplaced"/>
</dbReference>
<feature type="transmembrane region" description="Helical" evidence="1">
    <location>
        <begin position="21"/>
        <end position="43"/>
    </location>
</feature>
<evidence type="ECO:0000256" key="1">
    <source>
        <dbReference type="SAM" id="Phobius"/>
    </source>
</evidence>
<feature type="transmembrane region" description="Helical" evidence="1">
    <location>
        <begin position="232"/>
        <end position="249"/>
    </location>
</feature>
<keyword evidence="1" id="KW-0812">Transmembrane</keyword>
<keyword evidence="2" id="KW-1185">Reference proteome</keyword>
<keyword evidence="1" id="KW-1133">Transmembrane helix</keyword>
<feature type="transmembrane region" description="Helical" evidence="1">
    <location>
        <begin position="190"/>
        <end position="211"/>
    </location>
</feature>
<sequence length="337" mass="37784">MMSAPMKISIAALKMWYGIALAEFSVSFVLWCVTFLLVAAIIYKSSVRHLYKNSPSLAFIFAICLLSGVFSMALLLFWISILTGLFPDQRKRAQLLLTLDMLVQSSRFEYDVATLALFVRRLTILVAPMKPRKFLVKFHVMCTILLSCGIVAAVIQLYIFHILGDASPIPEGCFSGLCLSQLRNKYTLPLIFRLTLTLSILSVGMAFLLLLRRKKFKSAADDKINKTVRYLFYIRILMEFLPVVTDTIVSKTFGIYITSYIGPYTIVGYAVECTASIFSYYKVLSRKTHKVGTAMKSSLEIGLRVCGKPVNADSACSASRSRRVSKSVANWLTPFTL</sequence>
<feature type="transmembrane region" description="Helical" evidence="1">
    <location>
        <begin position="58"/>
        <end position="86"/>
    </location>
</feature>
<reference evidence="3" key="1">
    <citation type="submission" date="2016-11" db="UniProtKB">
        <authorList>
            <consortium name="WormBaseParasite"/>
        </authorList>
    </citation>
    <scope>IDENTIFICATION</scope>
</reference>
<keyword evidence="1" id="KW-0472">Membrane</keyword>
<feature type="transmembrane region" description="Helical" evidence="1">
    <location>
        <begin position="138"/>
        <end position="160"/>
    </location>
</feature>
<protein>
    <submittedName>
        <fullName evidence="3">G_PROTEIN_RECEP_F1_2 domain-containing protein</fullName>
    </submittedName>
</protein>
<feature type="transmembrane region" description="Helical" evidence="1">
    <location>
        <begin position="261"/>
        <end position="281"/>
    </location>
</feature>
<evidence type="ECO:0000313" key="2">
    <source>
        <dbReference type="Proteomes" id="UP000095287"/>
    </source>
</evidence>
<proteinExistence type="predicted"/>
<dbReference type="AlphaFoldDB" id="A0A1I7ZSY5"/>
<organism evidence="2 3">
    <name type="scientific">Steinernema glaseri</name>
    <dbReference type="NCBI Taxonomy" id="37863"/>
    <lineage>
        <taxon>Eukaryota</taxon>
        <taxon>Metazoa</taxon>
        <taxon>Ecdysozoa</taxon>
        <taxon>Nematoda</taxon>
        <taxon>Chromadorea</taxon>
        <taxon>Rhabditida</taxon>
        <taxon>Tylenchina</taxon>
        <taxon>Panagrolaimomorpha</taxon>
        <taxon>Strongyloidoidea</taxon>
        <taxon>Steinernematidae</taxon>
        <taxon>Steinernema</taxon>
    </lineage>
</organism>
<name>A0A1I7ZSY5_9BILA</name>
<dbReference type="WBParaSite" id="L893_g29229.t1">
    <property type="protein sequence ID" value="L893_g29229.t1"/>
    <property type="gene ID" value="L893_g29229"/>
</dbReference>
<accession>A0A1I7ZSY5</accession>
<evidence type="ECO:0000313" key="3">
    <source>
        <dbReference type="WBParaSite" id="L893_g29229.t1"/>
    </source>
</evidence>